<organism evidence="7 8">
    <name type="scientific">Corynebacterium stercoris</name>
    <dbReference type="NCBI Taxonomy" id="2943490"/>
    <lineage>
        <taxon>Bacteria</taxon>
        <taxon>Bacillati</taxon>
        <taxon>Actinomycetota</taxon>
        <taxon>Actinomycetes</taxon>
        <taxon>Mycobacteriales</taxon>
        <taxon>Corynebacteriaceae</taxon>
        <taxon>Corynebacterium</taxon>
    </lineage>
</organism>
<evidence type="ECO:0000256" key="4">
    <source>
        <dbReference type="ARBA" id="ARBA00022989"/>
    </source>
</evidence>
<evidence type="ECO:0000256" key="2">
    <source>
        <dbReference type="ARBA" id="ARBA00022475"/>
    </source>
</evidence>
<feature type="transmembrane region" description="Helical" evidence="6">
    <location>
        <begin position="196"/>
        <end position="215"/>
    </location>
</feature>
<keyword evidence="2" id="KW-1003">Cell membrane</keyword>
<comment type="caution">
    <text evidence="7">The sequence shown here is derived from an EMBL/GenBank/DDBJ whole genome shotgun (WGS) entry which is preliminary data.</text>
</comment>
<comment type="subcellular location">
    <subcellularLocation>
        <location evidence="1">Cell membrane</location>
        <topology evidence="1">Multi-pass membrane protein</topology>
    </subcellularLocation>
</comment>
<keyword evidence="3 6" id="KW-0812">Transmembrane</keyword>
<proteinExistence type="predicted"/>
<feature type="transmembrane region" description="Helical" evidence="6">
    <location>
        <begin position="36"/>
        <end position="58"/>
    </location>
</feature>
<dbReference type="RefSeq" id="WP_253578312.1">
    <property type="nucleotide sequence ID" value="NZ_JAMFTQ010000009.1"/>
</dbReference>
<evidence type="ECO:0000256" key="1">
    <source>
        <dbReference type="ARBA" id="ARBA00004651"/>
    </source>
</evidence>
<keyword evidence="5 6" id="KW-0472">Membrane</keyword>
<evidence type="ECO:0000256" key="3">
    <source>
        <dbReference type="ARBA" id="ARBA00022692"/>
    </source>
</evidence>
<dbReference type="InterPro" id="IPR001123">
    <property type="entry name" value="LeuE-type"/>
</dbReference>
<keyword evidence="4 6" id="KW-1133">Transmembrane helix</keyword>
<dbReference type="EMBL" id="JAMFTQ010000009">
    <property type="protein sequence ID" value="MCP1388134.1"/>
    <property type="molecule type" value="Genomic_DNA"/>
</dbReference>
<name>A0ABT1G275_9CORY</name>
<evidence type="ECO:0000313" key="8">
    <source>
        <dbReference type="Proteomes" id="UP001204000"/>
    </source>
</evidence>
<dbReference type="PANTHER" id="PTHR30086:SF17">
    <property type="entry name" value="LYSE FAMILY TRANSLOCATOR"/>
    <property type="match status" value="1"/>
</dbReference>
<evidence type="ECO:0000256" key="5">
    <source>
        <dbReference type="ARBA" id="ARBA00023136"/>
    </source>
</evidence>
<feature type="transmembrane region" description="Helical" evidence="6">
    <location>
        <begin position="70"/>
        <end position="90"/>
    </location>
</feature>
<dbReference type="Pfam" id="PF01810">
    <property type="entry name" value="LysE"/>
    <property type="match status" value="1"/>
</dbReference>
<dbReference type="Proteomes" id="UP001204000">
    <property type="component" value="Unassembled WGS sequence"/>
</dbReference>
<gene>
    <name evidence="7" type="ORF">M5J20_08030</name>
</gene>
<keyword evidence="8" id="KW-1185">Reference proteome</keyword>
<dbReference type="PANTHER" id="PTHR30086">
    <property type="entry name" value="ARGININE EXPORTER PROTEIN ARGO"/>
    <property type="match status" value="1"/>
</dbReference>
<feature type="transmembrane region" description="Helical" evidence="6">
    <location>
        <begin position="159"/>
        <end position="184"/>
    </location>
</feature>
<sequence>MTGSLFLALLLAWFAGIMSPGPDLFQIIRVGAKDRAAGVACAAGIMLGNAVWIIGSLLGLSALVQAVPQILTVLQIVGGSYLLYMGVGALRGGLAARRVPVGVAPAASAELPDDLPEPPRVLTPARAFGLGVATNLSNPKALLFFGAIFAQFVRPGMGWGWMVTIAVTLIVTGLVWFVGFAVAVRALAKPIQRFSWAIDAFAGAVFIAIALWMIVEGLQGLGGMFLPRT</sequence>
<reference evidence="7" key="1">
    <citation type="submission" date="2022-05" db="EMBL/GenBank/DDBJ databases">
        <title>Corynebacterium sp. TA-R-1 sp. nov., isolated from human feces.</title>
        <authorList>
            <person name="Shamsuzzaman M."/>
            <person name="Dahal R.H."/>
        </authorList>
    </citation>
    <scope>NUCLEOTIDE SEQUENCE</scope>
    <source>
        <strain evidence="7">TA-R-1</strain>
    </source>
</reference>
<evidence type="ECO:0000313" key="7">
    <source>
        <dbReference type="EMBL" id="MCP1388134.1"/>
    </source>
</evidence>
<evidence type="ECO:0000256" key="6">
    <source>
        <dbReference type="SAM" id="Phobius"/>
    </source>
</evidence>
<protein>
    <submittedName>
        <fullName evidence="7">LysE family translocator</fullName>
    </submittedName>
</protein>
<accession>A0ABT1G275</accession>